<sequence>MALLPPAFIALHFCLLEMELFSSQRTNNTMFLVSFFFPASLSARIYWLNCVLVNCYGTAKKREEDDGIRSEVLRFRCSHAFAADCLVLVKVL</sequence>
<name>B4FLH7_MAIZE</name>
<accession>B4FLH7</accession>
<protein>
    <submittedName>
        <fullName evidence="1">Uncharacterized protein</fullName>
    </submittedName>
</protein>
<dbReference type="AlphaFoldDB" id="B4FLH7"/>
<proteinExistence type="evidence at transcript level"/>
<evidence type="ECO:0000313" key="1">
    <source>
        <dbReference type="EMBL" id="ACF82970.1"/>
    </source>
</evidence>
<reference evidence="1" key="1">
    <citation type="journal article" date="2009" name="PLoS Genet.">
        <title>Sequencing, mapping, and analysis of 27,455 maize full-length cDNAs.</title>
        <authorList>
            <person name="Soderlund C."/>
            <person name="Descour A."/>
            <person name="Kudrna D."/>
            <person name="Bomhoff M."/>
            <person name="Boyd L."/>
            <person name="Currie J."/>
            <person name="Angelova A."/>
            <person name="Collura K."/>
            <person name="Wissotski M."/>
            <person name="Ashley E."/>
            <person name="Morrow D."/>
            <person name="Fernandes J."/>
            <person name="Walbot V."/>
            <person name="Yu Y."/>
        </authorList>
    </citation>
    <scope>NUCLEOTIDE SEQUENCE</scope>
    <source>
        <strain evidence="1">B73</strain>
    </source>
</reference>
<dbReference type="EMBL" id="BT037965">
    <property type="protein sequence ID" value="ACF82970.1"/>
    <property type="molecule type" value="mRNA"/>
</dbReference>
<organism evidence="1">
    <name type="scientific">Zea mays</name>
    <name type="common">Maize</name>
    <dbReference type="NCBI Taxonomy" id="4577"/>
    <lineage>
        <taxon>Eukaryota</taxon>
        <taxon>Viridiplantae</taxon>
        <taxon>Streptophyta</taxon>
        <taxon>Embryophyta</taxon>
        <taxon>Tracheophyta</taxon>
        <taxon>Spermatophyta</taxon>
        <taxon>Magnoliopsida</taxon>
        <taxon>Liliopsida</taxon>
        <taxon>Poales</taxon>
        <taxon>Poaceae</taxon>
        <taxon>PACMAD clade</taxon>
        <taxon>Panicoideae</taxon>
        <taxon>Andropogonodae</taxon>
        <taxon>Andropogoneae</taxon>
        <taxon>Tripsacinae</taxon>
        <taxon>Zea</taxon>
    </lineage>
</organism>